<keyword evidence="5 7" id="KW-0472">Membrane</keyword>
<feature type="transmembrane region" description="Helical" evidence="7">
    <location>
        <begin position="122"/>
        <end position="140"/>
    </location>
</feature>
<keyword evidence="3 6" id="KW-0812">Transmembrane</keyword>
<dbReference type="PANTHER" id="PTHR43507">
    <property type="entry name" value="NADH-UBIQUINONE OXIDOREDUCTASE CHAIN 4"/>
    <property type="match status" value="1"/>
</dbReference>
<feature type="domain" description="NADH:quinone oxidoreductase/Mrp antiporter transmembrane" evidence="8">
    <location>
        <begin position="142"/>
        <end position="417"/>
    </location>
</feature>
<sequence>MSPWLPILMAVPVVGAIVVALLPKGSDKLAKQVTLLVSLLVLVLTGVMASGFEANGERFQFIAKYDWIPSFGVKFGVGVDGVALVLIALSVVLVPIVVLASWHDADGVKTADGTLITPKRSVKTYFSLLLVLETMMIGVFAATDIFLFYVFFEAMLIPMYFMIGSYGGAQRSYAAVKFLLYSLFGGLLMLVAVIGLYFVANKGSFMFTDLIGAVDDPGMQKWLFAGFFIAFAIKAPLWPVHTWLPDAAAQAPAGAAVLLVGVLDKVGTFGMLRFCLELFPDAAKAFTTPIVVLAVISIIYGAIVAIGQTDMKRLIAYTSISHFGFIVLGVFAMSSVAQSGAALYMVNHGFATGALFLAAGFLIARRGSPFLGDYGGVQKVAPVLAGFFLVAGLAGLSLPGLSSFVSEFMVMIGTYSSTAHGAGALSWAAIVSAVAVILAAVYILWMIQRVMNGPTAEPVKVFKDLNAREIWVLAPLVALIIGFGFFPKPLLDVINPAVHDTLTNVKVPTSTIAEKGTGQ</sequence>
<evidence type="ECO:0000256" key="1">
    <source>
        <dbReference type="ARBA" id="ARBA00004127"/>
    </source>
</evidence>
<feature type="transmembrane region" description="Helical" evidence="7">
    <location>
        <begin position="178"/>
        <end position="200"/>
    </location>
</feature>
<evidence type="ECO:0000256" key="7">
    <source>
        <dbReference type="SAM" id="Phobius"/>
    </source>
</evidence>
<evidence type="ECO:0000256" key="2">
    <source>
        <dbReference type="ARBA" id="ARBA00009025"/>
    </source>
</evidence>
<dbReference type="NCBIfam" id="NF004500">
    <property type="entry name" value="PRK05846.1-4"/>
    <property type="match status" value="1"/>
</dbReference>
<feature type="transmembrane region" description="Helical" evidence="7">
    <location>
        <begin position="81"/>
        <end position="102"/>
    </location>
</feature>
<feature type="transmembrane region" description="Helical" evidence="7">
    <location>
        <begin position="342"/>
        <end position="363"/>
    </location>
</feature>
<name>A0ABP6Y6Z2_9ACTN</name>
<comment type="similarity">
    <text evidence="2">Belongs to the complex I subunit 4 family.</text>
</comment>
<feature type="transmembrane region" description="Helical" evidence="7">
    <location>
        <begin position="314"/>
        <end position="336"/>
    </location>
</feature>
<comment type="subcellular location">
    <subcellularLocation>
        <location evidence="1">Endomembrane system</location>
        <topology evidence="1">Multi-pass membrane protein</topology>
    </subcellularLocation>
    <subcellularLocation>
        <location evidence="6">Membrane</location>
        <topology evidence="6">Multi-pass membrane protein</topology>
    </subcellularLocation>
</comment>
<feature type="transmembrane region" description="Helical" evidence="7">
    <location>
        <begin position="6"/>
        <end position="22"/>
    </location>
</feature>
<feature type="transmembrane region" description="Helical" evidence="7">
    <location>
        <begin position="253"/>
        <end position="274"/>
    </location>
</feature>
<reference evidence="10" key="1">
    <citation type="journal article" date="2019" name="Int. J. Syst. Evol. Microbiol.">
        <title>The Global Catalogue of Microorganisms (GCM) 10K type strain sequencing project: providing services to taxonomists for standard genome sequencing and annotation.</title>
        <authorList>
            <consortium name="The Broad Institute Genomics Platform"/>
            <consortium name="The Broad Institute Genome Sequencing Center for Infectious Disease"/>
            <person name="Wu L."/>
            <person name="Ma J."/>
        </authorList>
    </citation>
    <scope>NUCLEOTIDE SEQUENCE [LARGE SCALE GENOMIC DNA]</scope>
    <source>
        <strain evidence="10">JCM 17326</strain>
    </source>
</reference>
<feature type="transmembrane region" description="Helical" evidence="7">
    <location>
        <begin position="286"/>
        <end position="307"/>
    </location>
</feature>
<organism evidence="9 10">
    <name type="scientific">Nonomuraea rosea</name>
    <dbReference type="NCBI Taxonomy" id="638574"/>
    <lineage>
        <taxon>Bacteria</taxon>
        <taxon>Bacillati</taxon>
        <taxon>Actinomycetota</taxon>
        <taxon>Actinomycetes</taxon>
        <taxon>Streptosporangiales</taxon>
        <taxon>Streptosporangiaceae</taxon>
        <taxon>Nonomuraea</taxon>
    </lineage>
</organism>
<feature type="transmembrane region" description="Helical" evidence="7">
    <location>
        <begin position="146"/>
        <end position="166"/>
    </location>
</feature>
<dbReference type="InterPro" id="IPR010227">
    <property type="entry name" value="NADH_Q_OxRdtase_chainM/4"/>
</dbReference>
<evidence type="ECO:0000256" key="5">
    <source>
        <dbReference type="ARBA" id="ARBA00023136"/>
    </source>
</evidence>
<evidence type="ECO:0000256" key="4">
    <source>
        <dbReference type="ARBA" id="ARBA00022989"/>
    </source>
</evidence>
<feature type="transmembrane region" description="Helical" evidence="7">
    <location>
        <begin position="425"/>
        <end position="447"/>
    </location>
</feature>
<dbReference type="EMBL" id="BAABDQ010000016">
    <property type="protein sequence ID" value="GAA3575810.1"/>
    <property type="molecule type" value="Genomic_DNA"/>
</dbReference>
<dbReference type="PRINTS" id="PR01437">
    <property type="entry name" value="NUOXDRDTASE4"/>
</dbReference>
<proteinExistence type="inferred from homology"/>
<keyword evidence="4 7" id="KW-1133">Transmembrane helix</keyword>
<protein>
    <submittedName>
        <fullName evidence="9">NADH-quinone oxidoreductase subunit M</fullName>
    </submittedName>
</protein>
<feature type="transmembrane region" description="Helical" evidence="7">
    <location>
        <begin position="468"/>
        <end position="486"/>
    </location>
</feature>
<dbReference type="Proteomes" id="UP001500630">
    <property type="component" value="Unassembled WGS sequence"/>
</dbReference>
<feature type="transmembrane region" description="Helical" evidence="7">
    <location>
        <begin position="383"/>
        <end position="405"/>
    </location>
</feature>
<dbReference type="Pfam" id="PF00361">
    <property type="entry name" value="Proton_antipo_M"/>
    <property type="match status" value="1"/>
</dbReference>
<evidence type="ECO:0000256" key="3">
    <source>
        <dbReference type="ARBA" id="ARBA00022692"/>
    </source>
</evidence>
<keyword evidence="10" id="KW-1185">Reference proteome</keyword>
<dbReference type="InterPro" id="IPR003918">
    <property type="entry name" value="NADH_UbQ_OxRdtase"/>
</dbReference>
<evidence type="ECO:0000256" key="6">
    <source>
        <dbReference type="RuleBase" id="RU000320"/>
    </source>
</evidence>
<dbReference type="NCBIfam" id="TIGR01972">
    <property type="entry name" value="NDH_I_M"/>
    <property type="match status" value="1"/>
</dbReference>
<feature type="transmembrane region" description="Helical" evidence="7">
    <location>
        <begin position="222"/>
        <end position="241"/>
    </location>
</feature>
<evidence type="ECO:0000259" key="8">
    <source>
        <dbReference type="Pfam" id="PF00361"/>
    </source>
</evidence>
<comment type="caution">
    <text evidence="9">The sequence shown here is derived from an EMBL/GenBank/DDBJ whole genome shotgun (WGS) entry which is preliminary data.</text>
</comment>
<evidence type="ECO:0000313" key="9">
    <source>
        <dbReference type="EMBL" id="GAA3575810.1"/>
    </source>
</evidence>
<evidence type="ECO:0000313" key="10">
    <source>
        <dbReference type="Proteomes" id="UP001500630"/>
    </source>
</evidence>
<accession>A0ABP6Y6Z2</accession>
<dbReference type="RefSeq" id="WP_345567899.1">
    <property type="nucleotide sequence ID" value="NZ_BAABDQ010000016.1"/>
</dbReference>
<feature type="transmembrane region" description="Helical" evidence="7">
    <location>
        <begin position="34"/>
        <end position="52"/>
    </location>
</feature>
<dbReference type="InterPro" id="IPR001750">
    <property type="entry name" value="ND/Mrp_TM"/>
</dbReference>
<gene>
    <name evidence="9" type="ORF">GCM10022419_066240</name>
</gene>
<dbReference type="PANTHER" id="PTHR43507:SF1">
    <property type="entry name" value="NADH-UBIQUINONE OXIDOREDUCTASE CHAIN 4"/>
    <property type="match status" value="1"/>
</dbReference>